<dbReference type="Proteomes" id="UP001362999">
    <property type="component" value="Unassembled WGS sequence"/>
</dbReference>
<name>A0AAW0BIL4_9AGAR</name>
<organism evidence="1 2">
    <name type="scientific">Favolaschia claudopus</name>
    <dbReference type="NCBI Taxonomy" id="2862362"/>
    <lineage>
        <taxon>Eukaryota</taxon>
        <taxon>Fungi</taxon>
        <taxon>Dikarya</taxon>
        <taxon>Basidiomycota</taxon>
        <taxon>Agaricomycotina</taxon>
        <taxon>Agaricomycetes</taxon>
        <taxon>Agaricomycetidae</taxon>
        <taxon>Agaricales</taxon>
        <taxon>Marasmiineae</taxon>
        <taxon>Mycenaceae</taxon>
        <taxon>Favolaschia</taxon>
    </lineage>
</organism>
<protein>
    <submittedName>
        <fullName evidence="1">Uncharacterized protein</fullName>
    </submittedName>
</protein>
<reference evidence="1 2" key="1">
    <citation type="journal article" date="2024" name="J Genomics">
        <title>Draft genome sequencing and assembly of Favolaschia claudopus CIRM-BRFM 2984 isolated from oak limbs.</title>
        <authorList>
            <person name="Navarro D."/>
            <person name="Drula E."/>
            <person name="Chaduli D."/>
            <person name="Cazenave R."/>
            <person name="Ahrendt S."/>
            <person name="Wang J."/>
            <person name="Lipzen A."/>
            <person name="Daum C."/>
            <person name="Barry K."/>
            <person name="Grigoriev I.V."/>
            <person name="Favel A."/>
            <person name="Rosso M.N."/>
            <person name="Martin F."/>
        </authorList>
    </citation>
    <scope>NUCLEOTIDE SEQUENCE [LARGE SCALE GENOMIC DNA]</scope>
    <source>
        <strain evidence="1 2">CIRM-BRFM 2984</strain>
    </source>
</reference>
<comment type="caution">
    <text evidence="1">The sequence shown here is derived from an EMBL/GenBank/DDBJ whole genome shotgun (WGS) entry which is preliminary data.</text>
</comment>
<gene>
    <name evidence="1" type="ORF">R3P38DRAFT_3192786</name>
</gene>
<evidence type="ECO:0000313" key="2">
    <source>
        <dbReference type="Proteomes" id="UP001362999"/>
    </source>
</evidence>
<dbReference type="EMBL" id="JAWWNJ010000032">
    <property type="protein sequence ID" value="KAK7026223.1"/>
    <property type="molecule type" value="Genomic_DNA"/>
</dbReference>
<evidence type="ECO:0000313" key="1">
    <source>
        <dbReference type="EMBL" id="KAK7026223.1"/>
    </source>
</evidence>
<dbReference type="AlphaFoldDB" id="A0AAW0BIL4"/>
<sequence>MFGSNLKFVRQTHALGSSLHTPPLSTSTGFSSRPSASFYSLFEQLTTTSTLLPRNLLTPALVFRPRHRPCYQRIGVQRREDLGRGIRGSKTYSTSCTSTLQPRRVLPIASKNGARSAADLSDAEPPDIHRPPTFVAPAPQTLPPKSCPLLSHSRIDALHPRVRWPGSTPPPTCSTKRENIPQCLPSDLIKLHPVLDTFCRECPAPPPGAVLVESQDQSALCQRGRFVPVIYKIHCFFAIFL</sequence>
<keyword evidence="2" id="KW-1185">Reference proteome</keyword>
<accession>A0AAW0BIL4</accession>
<proteinExistence type="predicted"/>